<evidence type="ECO:0000256" key="3">
    <source>
        <dbReference type="ARBA" id="ARBA00022676"/>
    </source>
</evidence>
<dbReference type="Gene3D" id="3.40.50.1580">
    <property type="entry name" value="Nucleoside phosphorylase domain"/>
    <property type="match status" value="1"/>
</dbReference>
<evidence type="ECO:0000256" key="5">
    <source>
        <dbReference type="ARBA" id="ARBA00048447"/>
    </source>
</evidence>
<accession>A0A9D1DTD3</accession>
<dbReference type="GO" id="GO:0005829">
    <property type="term" value="C:cytosol"/>
    <property type="evidence" value="ECO:0007669"/>
    <property type="project" value="TreeGrafter"/>
</dbReference>
<gene>
    <name evidence="7" type="primary">deoD</name>
    <name evidence="7" type="ORF">IAB38_00855</name>
</gene>
<dbReference type="EC" id="2.4.2.3" evidence="1"/>
<dbReference type="InterPro" id="IPR004402">
    <property type="entry name" value="DeoD-type"/>
</dbReference>
<dbReference type="GO" id="GO:0004731">
    <property type="term" value="F:purine-nucleoside phosphorylase activity"/>
    <property type="evidence" value="ECO:0007669"/>
    <property type="project" value="InterPro"/>
</dbReference>
<dbReference type="EMBL" id="DVHC01000011">
    <property type="protein sequence ID" value="HIR58577.1"/>
    <property type="molecule type" value="Genomic_DNA"/>
</dbReference>
<dbReference type="GO" id="GO:0006152">
    <property type="term" value="P:purine nucleoside catabolic process"/>
    <property type="evidence" value="ECO:0007669"/>
    <property type="project" value="TreeGrafter"/>
</dbReference>
<evidence type="ECO:0000256" key="2">
    <source>
        <dbReference type="ARBA" id="ARBA00021980"/>
    </source>
</evidence>
<dbReference type="CDD" id="cd09006">
    <property type="entry name" value="PNP_EcPNPI-like"/>
    <property type="match status" value="1"/>
</dbReference>
<evidence type="ECO:0000256" key="4">
    <source>
        <dbReference type="ARBA" id="ARBA00022679"/>
    </source>
</evidence>
<keyword evidence="3 7" id="KW-0328">Glycosyltransferase</keyword>
<dbReference type="PANTHER" id="PTHR43691:SF11">
    <property type="entry name" value="FI09636P-RELATED"/>
    <property type="match status" value="1"/>
</dbReference>
<dbReference type="SUPFAM" id="SSF53167">
    <property type="entry name" value="Purine and uridine phosphorylases"/>
    <property type="match status" value="1"/>
</dbReference>
<evidence type="ECO:0000313" key="7">
    <source>
        <dbReference type="EMBL" id="HIR58577.1"/>
    </source>
</evidence>
<organism evidence="7 8">
    <name type="scientific">Candidatus Onthousia excrementipullorum</name>
    <dbReference type="NCBI Taxonomy" id="2840884"/>
    <lineage>
        <taxon>Bacteria</taxon>
        <taxon>Bacillati</taxon>
        <taxon>Bacillota</taxon>
        <taxon>Bacilli</taxon>
        <taxon>Candidatus Onthousia</taxon>
    </lineage>
</organism>
<proteinExistence type="predicted"/>
<evidence type="ECO:0000313" key="8">
    <source>
        <dbReference type="Proteomes" id="UP000824232"/>
    </source>
</evidence>
<dbReference type="AlphaFoldDB" id="A0A9D1DTD3"/>
<sequence>MTVHIESKKEDIAEVVLMPGDPLRAKYIAENFLTDYKLVNKVRNMFGYTGYYKGKRVTVFASGMGIPSIGIYSYELYKFYDVKKIIRIGTSGSFNKDIKVLDVVLSSGAYCKTYFPKLLDGKEVDFITSSEELNENIKTAAKLANIPLKIGKTITSDVFDLYSSSLDEFKSNFPDEDFLSVEMEAFGLFYIAKKFNREASCLMTVVDSFYDKKSLTSEEREQSLNQMITLALEAAII</sequence>
<dbReference type="NCBIfam" id="TIGR00107">
    <property type="entry name" value="deoD"/>
    <property type="match status" value="1"/>
</dbReference>
<dbReference type="InterPro" id="IPR035994">
    <property type="entry name" value="Nucleoside_phosphorylase_sf"/>
</dbReference>
<feature type="domain" description="Nucleoside phosphorylase" evidence="6">
    <location>
        <begin position="15"/>
        <end position="229"/>
    </location>
</feature>
<name>A0A9D1DTD3_9FIRM</name>
<comment type="catalytic activity">
    <reaction evidence="5">
        <text>uridine + phosphate = alpha-D-ribose 1-phosphate + uracil</text>
        <dbReference type="Rhea" id="RHEA:24388"/>
        <dbReference type="ChEBI" id="CHEBI:16704"/>
        <dbReference type="ChEBI" id="CHEBI:17568"/>
        <dbReference type="ChEBI" id="CHEBI:43474"/>
        <dbReference type="ChEBI" id="CHEBI:57720"/>
        <dbReference type="EC" id="2.4.2.3"/>
    </reaction>
</comment>
<reference evidence="7" key="1">
    <citation type="submission" date="2020-10" db="EMBL/GenBank/DDBJ databases">
        <authorList>
            <person name="Gilroy R."/>
        </authorList>
    </citation>
    <scope>NUCLEOTIDE SEQUENCE</scope>
    <source>
        <strain evidence="7">CHK184-20233</strain>
    </source>
</reference>
<protein>
    <recommendedName>
        <fullName evidence="2">Uridine phosphorylase</fullName>
        <ecNumber evidence="1">2.4.2.3</ecNumber>
    </recommendedName>
</protein>
<evidence type="ECO:0000256" key="1">
    <source>
        <dbReference type="ARBA" id="ARBA00011888"/>
    </source>
</evidence>
<dbReference type="InterPro" id="IPR000845">
    <property type="entry name" value="Nucleoside_phosphorylase_d"/>
</dbReference>
<dbReference type="NCBIfam" id="NF004489">
    <property type="entry name" value="PRK05819.1"/>
    <property type="match status" value="1"/>
</dbReference>
<reference evidence="7" key="2">
    <citation type="journal article" date="2021" name="PeerJ">
        <title>Extensive microbial diversity within the chicken gut microbiome revealed by metagenomics and culture.</title>
        <authorList>
            <person name="Gilroy R."/>
            <person name="Ravi A."/>
            <person name="Getino M."/>
            <person name="Pursley I."/>
            <person name="Horton D.L."/>
            <person name="Alikhan N.F."/>
            <person name="Baker D."/>
            <person name="Gharbi K."/>
            <person name="Hall N."/>
            <person name="Watson M."/>
            <person name="Adriaenssens E.M."/>
            <person name="Foster-Nyarko E."/>
            <person name="Jarju S."/>
            <person name="Secka A."/>
            <person name="Antonio M."/>
            <person name="Oren A."/>
            <person name="Chaudhuri R.R."/>
            <person name="La Ragione R."/>
            <person name="Hildebrand F."/>
            <person name="Pallen M.J."/>
        </authorList>
    </citation>
    <scope>NUCLEOTIDE SEQUENCE</scope>
    <source>
        <strain evidence="7">CHK184-20233</strain>
    </source>
</reference>
<dbReference type="GO" id="GO:0004850">
    <property type="term" value="F:uridine phosphorylase activity"/>
    <property type="evidence" value="ECO:0007669"/>
    <property type="project" value="UniProtKB-EC"/>
</dbReference>
<dbReference type="Proteomes" id="UP000824232">
    <property type="component" value="Unassembled WGS sequence"/>
</dbReference>
<comment type="caution">
    <text evidence="7">The sequence shown here is derived from an EMBL/GenBank/DDBJ whole genome shotgun (WGS) entry which is preliminary data.</text>
</comment>
<evidence type="ECO:0000259" key="6">
    <source>
        <dbReference type="Pfam" id="PF01048"/>
    </source>
</evidence>
<dbReference type="PANTHER" id="PTHR43691">
    <property type="entry name" value="URIDINE PHOSPHORYLASE"/>
    <property type="match status" value="1"/>
</dbReference>
<keyword evidence="4 7" id="KW-0808">Transferase</keyword>
<dbReference type="Pfam" id="PF01048">
    <property type="entry name" value="PNP_UDP_1"/>
    <property type="match status" value="1"/>
</dbReference>